<feature type="compositionally biased region" description="Acidic residues" evidence="1">
    <location>
        <begin position="1031"/>
        <end position="1058"/>
    </location>
</feature>
<dbReference type="EMBL" id="CP040559">
    <property type="protein sequence ID" value="QCU76342.1"/>
    <property type="molecule type" value="Genomic_DNA"/>
</dbReference>
<name>A0A4P9J5M9_9GAMM</name>
<evidence type="ECO:0000256" key="1">
    <source>
        <dbReference type="SAM" id="MobiDB-lite"/>
    </source>
</evidence>
<gene>
    <name evidence="3" type="ORF">FFU37_17890</name>
</gene>
<feature type="domain" description="Putative endonuclease Z1" evidence="2">
    <location>
        <begin position="489"/>
        <end position="734"/>
    </location>
</feature>
<dbReference type="GeneID" id="88777544"/>
<evidence type="ECO:0000259" key="2">
    <source>
        <dbReference type="Pfam" id="PF10593"/>
    </source>
</evidence>
<feature type="region of interest" description="Disordered" evidence="1">
    <location>
        <begin position="1029"/>
        <end position="1058"/>
    </location>
</feature>
<accession>A0A4P9J5M9</accession>
<organism evidence="3 4">
    <name type="scientific">Pseudoalteromonas distincta</name>
    <dbReference type="NCBI Taxonomy" id="77608"/>
    <lineage>
        <taxon>Bacteria</taxon>
        <taxon>Pseudomonadati</taxon>
        <taxon>Pseudomonadota</taxon>
        <taxon>Gammaproteobacteria</taxon>
        <taxon>Alteromonadales</taxon>
        <taxon>Pseudoalteromonadaceae</taxon>
        <taxon>Pseudoalteromonas</taxon>
    </lineage>
</organism>
<dbReference type="KEGG" id="pdv:FFU37_17890"/>
<dbReference type="Pfam" id="PF10593">
    <property type="entry name" value="Z1"/>
    <property type="match status" value="1"/>
</dbReference>
<dbReference type="AlphaFoldDB" id="A0A4P9J5M9"/>
<dbReference type="RefSeq" id="WP_138490176.1">
    <property type="nucleotide sequence ID" value="NZ_CP040559.1"/>
</dbReference>
<dbReference type="InterPro" id="IPR018310">
    <property type="entry name" value="Put_endonuclease_Z1-dom"/>
</dbReference>
<evidence type="ECO:0000313" key="3">
    <source>
        <dbReference type="EMBL" id="QCU76342.1"/>
    </source>
</evidence>
<sequence>MSAHEYVEQIKKMINVLVSDLSDTNNILLSDFEVIFEKIKVNIPVMAPMIGLPIIDDISLKSYFDLARKEYLSINPTQIDPADSLTKTKNKSWLTSERKDAIKWNYTERYLRLLKDTGRSEKIINETSRSSEDIVSKLGDPSSSDEFYVKGLVVGEVQSGKTGNFNAVINRAVDSGYGLIIILSGIMEDLRSQTQQRIESDVIGEGLDEESGKKGKKGVGNIARFGQLGNSEIKQVVSVTSANSDFKKSLVDAEFSLNHTNILVCKKNVSVLKNLIVWLSDYVEKGKDQLNIPFLIIDDEADNASLNNEGSKGHEYASKINGHIRALLYLFHKKSYLGYTATPFANVLQDRNEQPTKDWPIKYKDKGESREKFLKQVDNIFPEDFIYLLNSPSNYIGAKQIFETLEVIDNKAEGEKIPLIASPVDDYISEFPTRVFGEDDPIGIENYASKKEWDERAKSDLYFSSYSEYRAETRAAKSYDNFPKKLPQSLKESVICFILSIAIREQRKPEIISSALYQPHHTMLIHISRFTLWQNTTSSLIGEYLSSLTSAILNDNPMSNNSIYAQIEKVWYKYYAEIVESISNYLPSQYTDEFLTPMVFESIKGYLPEAVNGIEVKAINSITKQKLEYSKASPKKYIAIGGNRLSRGFTLEGLTINYFIRNTNYSDTLLQMGRWFGYRPGYLDCCKLFTTEDAILKYNQTTKCIEELEHEFKKMSRQGSTPENFVLRVKKHPGTLKITRPSILRGTVDVKWSYQDQLEMTTLFDVTKSKIDRVWSNFKENIAPKLKSGSSLGFLSYEATGQDVINLLESENNFSMEDISTMTQFIKLCNENNKLNNWKIALKTTGSAKDMQGKRIIKASESNLVSDVEMSIRRGPNKSLNQETYRKRFLEEHKFHMTGKNANIISSSKDLSLRLNESTITRAEKQFYNEKILDIQKKKPSLSLEEAKKEVKTIPERVYRERMGEDEAILIIYLFDSKYSFNQEEGKDDTDFEKYVEANHINLDTPLVGFAIGFPPIENDPGGFYVKGDYDIEEDEPYEEDYSIDDSALPEDFQEERL</sequence>
<proteinExistence type="predicted"/>
<dbReference type="Proteomes" id="UP000310065">
    <property type="component" value="Chromosome S1"/>
</dbReference>
<protein>
    <recommendedName>
        <fullName evidence="2">Putative endonuclease Z1 domain-containing protein</fullName>
    </recommendedName>
</protein>
<reference evidence="3 4" key="1">
    <citation type="submission" date="2019-05" db="EMBL/GenBank/DDBJ databases">
        <title>Complete genome sequence of Pseudoalteromonas sp. 16-SW-7(T) isolated from the Okhotsk Sea, Russia.</title>
        <authorList>
            <person name="Nguyen T.H."/>
            <person name="Nedashkovskaya O.I."/>
            <person name="Kim S.-G."/>
        </authorList>
    </citation>
    <scope>NUCLEOTIDE SEQUENCE [LARGE SCALE GENOMIC DNA]</scope>
    <source>
        <strain evidence="3 4">16-SW-7</strain>
    </source>
</reference>
<evidence type="ECO:0000313" key="4">
    <source>
        <dbReference type="Proteomes" id="UP000310065"/>
    </source>
</evidence>